<comment type="caution">
    <text evidence="12">The sequence shown here is derived from an EMBL/GenBank/DDBJ whole genome shotgun (WGS) entry which is preliminary data.</text>
</comment>
<evidence type="ECO:0000256" key="8">
    <source>
        <dbReference type="ARBA" id="ARBA00023224"/>
    </source>
</evidence>
<keyword evidence="2" id="KW-1003">Cell membrane</keyword>
<keyword evidence="13" id="KW-1185">Reference proteome</keyword>
<evidence type="ECO:0000256" key="7">
    <source>
        <dbReference type="ARBA" id="ARBA00023170"/>
    </source>
</evidence>
<organism evidence="12 13">
    <name type="scientific">Protopolystoma xenopodis</name>
    <dbReference type="NCBI Taxonomy" id="117903"/>
    <lineage>
        <taxon>Eukaryota</taxon>
        <taxon>Metazoa</taxon>
        <taxon>Spiralia</taxon>
        <taxon>Lophotrochozoa</taxon>
        <taxon>Platyhelminthes</taxon>
        <taxon>Monogenea</taxon>
        <taxon>Polyopisthocotylea</taxon>
        <taxon>Polystomatidea</taxon>
        <taxon>Polystomatidae</taxon>
        <taxon>Protopolystoma</taxon>
    </lineage>
</organism>
<accession>A0A3S5BV40</accession>
<keyword evidence="7" id="KW-0675">Receptor</keyword>
<protein>
    <recommendedName>
        <fullName evidence="11">G-protein coupled receptors family 1 profile domain-containing protein</fullName>
    </recommendedName>
</protein>
<proteinExistence type="predicted"/>
<dbReference type="PANTHER" id="PTHR24228:SF59">
    <property type="entry name" value="NEUROPEPTIDE RECEPTOR 15"/>
    <property type="match status" value="1"/>
</dbReference>
<evidence type="ECO:0000256" key="6">
    <source>
        <dbReference type="ARBA" id="ARBA00023136"/>
    </source>
</evidence>
<gene>
    <name evidence="12" type="ORF">PXEA_LOCUS13234</name>
</gene>
<dbReference type="SUPFAM" id="SSF81321">
    <property type="entry name" value="Family A G protein-coupled receptor-like"/>
    <property type="match status" value="1"/>
</dbReference>
<feature type="compositionally biased region" description="Polar residues" evidence="9">
    <location>
        <begin position="366"/>
        <end position="378"/>
    </location>
</feature>
<keyword evidence="6 10" id="KW-0472">Membrane</keyword>
<keyword evidence="5" id="KW-0297">G-protein coupled receptor</keyword>
<keyword evidence="8" id="KW-0807">Transducer</keyword>
<dbReference type="Gene3D" id="1.20.1070.10">
    <property type="entry name" value="Rhodopsin 7-helix transmembrane proteins"/>
    <property type="match status" value="1"/>
</dbReference>
<feature type="non-terminal residue" evidence="12">
    <location>
        <position position="634"/>
    </location>
</feature>
<dbReference type="AlphaFoldDB" id="A0A3S5BV40"/>
<feature type="domain" description="G-protein coupled receptors family 1 profile" evidence="11">
    <location>
        <begin position="161"/>
        <end position="533"/>
    </location>
</feature>
<dbReference type="InterPro" id="IPR000276">
    <property type="entry name" value="GPCR_Rhodpsn"/>
</dbReference>
<keyword evidence="3 10" id="KW-0812">Transmembrane</keyword>
<evidence type="ECO:0000256" key="5">
    <source>
        <dbReference type="ARBA" id="ARBA00023040"/>
    </source>
</evidence>
<feature type="transmembrane region" description="Helical" evidence="10">
    <location>
        <begin position="261"/>
        <end position="289"/>
    </location>
</feature>
<dbReference type="Pfam" id="PF00001">
    <property type="entry name" value="7tm_1"/>
    <property type="match status" value="1"/>
</dbReference>
<dbReference type="EMBL" id="CAAALY010043327">
    <property type="protein sequence ID" value="VEL19794.1"/>
    <property type="molecule type" value="Genomic_DNA"/>
</dbReference>
<name>A0A3S5BV40_9PLAT</name>
<evidence type="ECO:0000256" key="2">
    <source>
        <dbReference type="ARBA" id="ARBA00022475"/>
    </source>
</evidence>
<dbReference type="Proteomes" id="UP000784294">
    <property type="component" value="Unassembled WGS sequence"/>
</dbReference>
<evidence type="ECO:0000256" key="1">
    <source>
        <dbReference type="ARBA" id="ARBA00004651"/>
    </source>
</evidence>
<feature type="transmembrane region" description="Helical" evidence="10">
    <location>
        <begin position="309"/>
        <end position="332"/>
    </location>
</feature>
<evidence type="ECO:0000256" key="3">
    <source>
        <dbReference type="ARBA" id="ARBA00022692"/>
    </source>
</evidence>
<dbReference type="CDD" id="cd00637">
    <property type="entry name" value="7tm_classA_rhodopsin-like"/>
    <property type="match status" value="1"/>
</dbReference>
<dbReference type="PROSITE" id="PS50262">
    <property type="entry name" value="G_PROTEIN_RECEP_F1_2"/>
    <property type="match status" value="1"/>
</dbReference>
<reference evidence="12" key="1">
    <citation type="submission" date="2018-11" db="EMBL/GenBank/DDBJ databases">
        <authorList>
            <consortium name="Pathogen Informatics"/>
        </authorList>
    </citation>
    <scope>NUCLEOTIDE SEQUENCE</scope>
</reference>
<evidence type="ECO:0000256" key="4">
    <source>
        <dbReference type="ARBA" id="ARBA00022989"/>
    </source>
</evidence>
<evidence type="ECO:0000313" key="13">
    <source>
        <dbReference type="Proteomes" id="UP000784294"/>
    </source>
</evidence>
<evidence type="ECO:0000259" key="11">
    <source>
        <dbReference type="PROSITE" id="PS50262"/>
    </source>
</evidence>
<comment type="subcellular location">
    <subcellularLocation>
        <location evidence="1">Cell membrane</location>
        <topology evidence="1">Multi-pass membrane protein</topology>
    </subcellularLocation>
</comment>
<dbReference type="PANTHER" id="PTHR24228">
    <property type="entry name" value="B2 BRADYKININ RECEPTOR/ANGIOTENSIN II RECEPTOR"/>
    <property type="match status" value="1"/>
</dbReference>
<feature type="transmembrane region" description="Helical" evidence="10">
    <location>
        <begin position="180"/>
        <end position="203"/>
    </location>
</feature>
<feature type="transmembrane region" description="Helical" evidence="10">
    <location>
        <begin position="513"/>
        <end position="536"/>
    </location>
</feature>
<feature type="region of interest" description="Disordered" evidence="9">
    <location>
        <begin position="366"/>
        <end position="390"/>
    </location>
</feature>
<dbReference type="InterPro" id="IPR017452">
    <property type="entry name" value="GPCR_Rhodpsn_7TM"/>
</dbReference>
<dbReference type="GO" id="GO:0004930">
    <property type="term" value="F:G protein-coupled receptor activity"/>
    <property type="evidence" value="ECO:0007669"/>
    <property type="project" value="UniProtKB-KW"/>
</dbReference>
<feature type="transmembrane region" description="Helical" evidence="10">
    <location>
        <begin position="149"/>
        <end position="171"/>
    </location>
</feature>
<sequence>MPRPIRPTRGFEHLKVGRLVGFTLAHHLPSPSGRRWQKAAWNGSDCRDNNAVSFGQLHPVAGLEARPTGAASPTLPPPRPCPARAQPTRMTRLLGLLLLLLCPPGSPGNRSALATGIGNLTRQTDGQAGNTTGRYRYLYQNLCHYFLTWYLPLVILVGTLGTLFCLAFLFLSRLFQANMLIWLVSICLGDFMILTLEGVWMLLKVWWNFDIRDLNNTACKLHKSLSNYFLYWSAYMQCFLSLQRSYLILQPLRARGGGPPISTLVWVYTIASIVLIVPILPYLLYWRVIDGDCDPVFPELFHTITLCDLTFWGIIPLIGMTSSTVIICWNIFRLKRSFRGKLAGDLAGISPLLRPALLVTRPTCPIQSGQPSHQNQPNRAIGPASSPKRLSARSIYQKPSIAPLTCRRRLTSAGPSVGLSVFRLAPPGAPRPLRDRRASETRFSLASVSMENLRGRSDGAHGQRHGGSDNAGHVTRLLVCMNLWYMASTYPLIVYLMVLNYGRLQKDADVHRFMYYMFRSFCFLNSCSNWIFYCAVGRLFRRRAWRVLRQLGGWLLGRRLTNRLMSAAVVKPDCESQRCYRLRARSISTTCLAGQHVLPRKPGPACHLSPTLKPPVGPAAAGLDSDQFESASAS</sequence>
<feature type="transmembrane region" description="Helical" evidence="10">
    <location>
        <begin position="483"/>
        <end position="501"/>
    </location>
</feature>
<evidence type="ECO:0000313" key="12">
    <source>
        <dbReference type="EMBL" id="VEL19794.1"/>
    </source>
</evidence>
<dbReference type="OrthoDB" id="6234217at2759"/>
<keyword evidence="4 10" id="KW-1133">Transmembrane helix</keyword>
<dbReference type="GO" id="GO:0005886">
    <property type="term" value="C:plasma membrane"/>
    <property type="evidence" value="ECO:0007669"/>
    <property type="project" value="UniProtKB-SubCell"/>
</dbReference>
<evidence type="ECO:0000256" key="10">
    <source>
        <dbReference type="SAM" id="Phobius"/>
    </source>
</evidence>
<evidence type="ECO:0000256" key="9">
    <source>
        <dbReference type="SAM" id="MobiDB-lite"/>
    </source>
</evidence>